<dbReference type="AlphaFoldDB" id="A0A2K1DYQ4"/>
<protein>
    <submittedName>
        <fullName evidence="2">HD family phosphohydrolase</fullName>
    </submittedName>
</protein>
<dbReference type="EMBL" id="POWF01000004">
    <property type="protein sequence ID" value="PNQ73153.1"/>
    <property type="molecule type" value="Genomic_DNA"/>
</dbReference>
<dbReference type="Gene3D" id="1.10.3210.10">
    <property type="entry name" value="Hypothetical protein af1432"/>
    <property type="match status" value="1"/>
</dbReference>
<accession>A0A2K1DYQ4</accession>
<evidence type="ECO:0000313" key="3">
    <source>
        <dbReference type="Proteomes" id="UP000236641"/>
    </source>
</evidence>
<dbReference type="CDD" id="cd00077">
    <property type="entry name" value="HDc"/>
    <property type="match status" value="1"/>
</dbReference>
<sequence>MIQSQFQDLYNEAVDMLSENLPEYLTYHSLEHTLYVLDRAIYIGKKEGVSEKELLLLKIAALYHDMGFINSNIEHEQEGCEIAKTKLKKYQLSTSELNTICGMIRATKIPQNPQNHLESILADADLEYLGTKHFQEGSDRLFKELKHFNPSLTPKQWHTIQKEFLTNHQYHTDFCKRYKKHRKIKNMEQLN</sequence>
<dbReference type="SUPFAM" id="SSF109604">
    <property type="entry name" value="HD-domain/PDEase-like"/>
    <property type="match status" value="1"/>
</dbReference>
<evidence type="ECO:0000259" key="1">
    <source>
        <dbReference type="Pfam" id="PF01966"/>
    </source>
</evidence>
<dbReference type="Pfam" id="PF01966">
    <property type="entry name" value="HD"/>
    <property type="match status" value="1"/>
</dbReference>
<gene>
    <name evidence="2" type="ORF">C1T31_09225</name>
</gene>
<keyword evidence="3" id="KW-1185">Reference proteome</keyword>
<dbReference type="GO" id="GO:0016787">
    <property type="term" value="F:hydrolase activity"/>
    <property type="evidence" value="ECO:0007669"/>
    <property type="project" value="UniProtKB-KW"/>
</dbReference>
<dbReference type="InterPro" id="IPR003607">
    <property type="entry name" value="HD/PDEase_dom"/>
</dbReference>
<dbReference type="InterPro" id="IPR006674">
    <property type="entry name" value="HD_domain"/>
</dbReference>
<reference evidence="2 3" key="1">
    <citation type="submission" date="2018-01" db="EMBL/GenBank/DDBJ databases">
        <title>The draft genome of Hanstruepera neustonica JCM19743.</title>
        <authorList>
            <person name="He R.-H."/>
            <person name="Du Z.-J."/>
        </authorList>
    </citation>
    <scope>NUCLEOTIDE SEQUENCE [LARGE SCALE GENOMIC DNA]</scope>
    <source>
        <strain evidence="2 3">JCM19743</strain>
    </source>
</reference>
<proteinExistence type="predicted"/>
<organism evidence="2 3">
    <name type="scientific">Hanstruepera neustonica</name>
    <dbReference type="NCBI Taxonomy" id="1445657"/>
    <lineage>
        <taxon>Bacteria</taxon>
        <taxon>Pseudomonadati</taxon>
        <taxon>Bacteroidota</taxon>
        <taxon>Flavobacteriia</taxon>
        <taxon>Flavobacteriales</taxon>
        <taxon>Flavobacteriaceae</taxon>
        <taxon>Hanstruepera</taxon>
    </lineage>
</organism>
<keyword evidence="2" id="KW-0378">Hydrolase</keyword>
<name>A0A2K1DYQ4_9FLAO</name>
<feature type="domain" description="HD" evidence="1">
    <location>
        <begin position="30"/>
        <end position="125"/>
    </location>
</feature>
<comment type="caution">
    <text evidence="2">The sequence shown here is derived from an EMBL/GenBank/DDBJ whole genome shotgun (WGS) entry which is preliminary data.</text>
</comment>
<dbReference type="RefSeq" id="WP_103052193.1">
    <property type="nucleotide sequence ID" value="NZ_POWF01000004.1"/>
</dbReference>
<evidence type="ECO:0000313" key="2">
    <source>
        <dbReference type="EMBL" id="PNQ73153.1"/>
    </source>
</evidence>
<dbReference type="Proteomes" id="UP000236641">
    <property type="component" value="Unassembled WGS sequence"/>
</dbReference>
<dbReference type="OrthoDB" id="5728337at2"/>